<organism evidence="1">
    <name type="scientific">Rhizophora mucronata</name>
    <name type="common">Asiatic mangrove</name>
    <dbReference type="NCBI Taxonomy" id="61149"/>
    <lineage>
        <taxon>Eukaryota</taxon>
        <taxon>Viridiplantae</taxon>
        <taxon>Streptophyta</taxon>
        <taxon>Embryophyta</taxon>
        <taxon>Tracheophyta</taxon>
        <taxon>Spermatophyta</taxon>
        <taxon>Magnoliopsida</taxon>
        <taxon>eudicotyledons</taxon>
        <taxon>Gunneridae</taxon>
        <taxon>Pentapetalae</taxon>
        <taxon>rosids</taxon>
        <taxon>fabids</taxon>
        <taxon>Malpighiales</taxon>
        <taxon>Rhizophoraceae</taxon>
        <taxon>Rhizophora</taxon>
    </lineage>
</organism>
<proteinExistence type="predicted"/>
<dbReference type="AlphaFoldDB" id="A0A2P2PIV4"/>
<accession>A0A2P2PIV4</accession>
<protein>
    <submittedName>
        <fullName evidence="1">Uncharacterized protein</fullName>
    </submittedName>
</protein>
<name>A0A2P2PIV4_RHIMU</name>
<evidence type="ECO:0000313" key="1">
    <source>
        <dbReference type="EMBL" id="MBX54637.1"/>
    </source>
</evidence>
<sequence>MVDFFNIVFSQGIDIVTFLQSHNSSVYLVKETNKT</sequence>
<reference evidence="1" key="1">
    <citation type="submission" date="2018-02" db="EMBL/GenBank/DDBJ databases">
        <title>Rhizophora mucronata_Transcriptome.</title>
        <authorList>
            <person name="Meera S.P."/>
            <person name="Sreeshan A."/>
            <person name="Augustine A."/>
        </authorList>
    </citation>
    <scope>NUCLEOTIDE SEQUENCE</scope>
    <source>
        <tissue evidence="1">Leaf</tissue>
    </source>
</reference>
<dbReference type="EMBL" id="GGEC01074153">
    <property type="protein sequence ID" value="MBX54637.1"/>
    <property type="molecule type" value="Transcribed_RNA"/>
</dbReference>